<dbReference type="InterPro" id="IPR023753">
    <property type="entry name" value="FAD/NAD-binding_dom"/>
</dbReference>
<evidence type="ECO:0000259" key="1">
    <source>
        <dbReference type="Pfam" id="PF07992"/>
    </source>
</evidence>
<evidence type="ECO:0000313" key="3">
    <source>
        <dbReference type="Proteomes" id="UP000660729"/>
    </source>
</evidence>
<dbReference type="Gene3D" id="3.50.50.60">
    <property type="entry name" value="FAD/NAD(P)-binding domain"/>
    <property type="match status" value="2"/>
</dbReference>
<dbReference type="PANTHER" id="PTHR43735:SF24">
    <property type="entry name" value="NUCLEOTIDE-DISULPHIDE OXIDOREDUCTASE AMID-LIKE, PUTATIVE (AFU_ORTHOLOGUE AFUA_1G17180)-RELATED"/>
    <property type="match status" value="1"/>
</dbReference>
<dbReference type="AlphaFoldDB" id="A0A8H6R7F4"/>
<dbReference type="EMBL" id="JABCIY010000252">
    <property type="protein sequence ID" value="KAF7186504.1"/>
    <property type="molecule type" value="Genomic_DNA"/>
</dbReference>
<comment type="caution">
    <text evidence="2">The sequence shown here is derived from an EMBL/GenBank/DDBJ whole genome shotgun (WGS) entry which is preliminary data.</text>
</comment>
<dbReference type="GO" id="GO:0004174">
    <property type="term" value="F:electron-transferring-flavoprotein dehydrogenase activity"/>
    <property type="evidence" value="ECO:0007669"/>
    <property type="project" value="TreeGrafter"/>
</dbReference>
<dbReference type="OrthoDB" id="202203at2759"/>
<proteinExistence type="predicted"/>
<dbReference type="Pfam" id="PF07992">
    <property type="entry name" value="Pyr_redox_2"/>
    <property type="match status" value="1"/>
</dbReference>
<dbReference type="GO" id="GO:0005737">
    <property type="term" value="C:cytoplasm"/>
    <property type="evidence" value="ECO:0007669"/>
    <property type="project" value="TreeGrafter"/>
</dbReference>
<feature type="domain" description="FAD/NAD(P)-binding" evidence="1">
    <location>
        <begin position="13"/>
        <end position="150"/>
    </location>
</feature>
<gene>
    <name evidence="2" type="ORF">HII31_12206</name>
</gene>
<dbReference type="Proteomes" id="UP000660729">
    <property type="component" value="Unassembled WGS sequence"/>
</dbReference>
<dbReference type="PANTHER" id="PTHR43735">
    <property type="entry name" value="APOPTOSIS-INDUCING FACTOR 1"/>
    <property type="match status" value="1"/>
</dbReference>
<reference evidence="2" key="1">
    <citation type="submission" date="2020-04" db="EMBL/GenBank/DDBJ databases">
        <title>Draft genome resource of the tomato pathogen Pseudocercospora fuligena.</title>
        <authorList>
            <person name="Zaccaron A."/>
        </authorList>
    </citation>
    <scope>NUCLEOTIDE SEQUENCE</scope>
    <source>
        <strain evidence="2">PF001</strain>
    </source>
</reference>
<sequence>MAAKMKVVEPSINVTLVHSRNQLLSAEPLPDEIKQMSLDCLRKGGVEVILGKGRITSISTTEGDDGKPVQKLTLGDGSQLTASHVISAISQQVPSTTYLPKSCLDEDGLVKIDNKLQFLPDQPNNEHHYATGDICKWSGIKRCGAAMAMGVRAADNIHQHILNQRASTEINLTPWPEVPPMIALACGKSAVIYDPVGGARCGEEEMKIYFRDDLCFKGCWDHAGLSEPWRIDSPHAEGHAIPQVKGY</sequence>
<evidence type="ECO:0000313" key="2">
    <source>
        <dbReference type="EMBL" id="KAF7186504.1"/>
    </source>
</evidence>
<name>A0A8H6R7F4_9PEZI</name>
<dbReference type="GO" id="GO:0050660">
    <property type="term" value="F:flavin adenine dinucleotide binding"/>
    <property type="evidence" value="ECO:0007669"/>
    <property type="project" value="TreeGrafter"/>
</dbReference>
<keyword evidence="3" id="KW-1185">Reference proteome</keyword>
<protein>
    <submittedName>
        <fullName evidence="2">Oxidoreductase OXR1</fullName>
    </submittedName>
</protein>
<accession>A0A8H6R7F4</accession>
<organism evidence="2 3">
    <name type="scientific">Pseudocercospora fuligena</name>
    <dbReference type="NCBI Taxonomy" id="685502"/>
    <lineage>
        <taxon>Eukaryota</taxon>
        <taxon>Fungi</taxon>
        <taxon>Dikarya</taxon>
        <taxon>Ascomycota</taxon>
        <taxon>Pezizomycotina</taxon>
        <taxon>Dothideomycetes</taxon>
        <taxon>Dothideomycetidae</taxon>
        <taxon>Mycosphaerellales</taxon>
        <taxon>Mycosphaerellaceae</taxon>
        <taxon>Pseudocercospora</taxon>
    </lineage>
</organism>
<dbReference type="InterPro" id="IPR036188">
    <property type="entry name" value="FAD/NAD-bd_sf"/>
</dbReference>
<dbReference type="SUPFAM" id="SSF51905">
    <property type="entry name" value="FAD/NAD(P)-binding domain"/>
    <property type="match status" value="1"/>
</dbReference>